<sequence length="414" mass="44860">MADGDHQGKQPGSDGNKGDKKATKQDAKSKGGKKGKKAHGGPAGATTGGATDVPASPPAKRRVVLTGISSRAWEHPADRGALTALRELRGFDEVLKAIAGLWNERAWRLQFLGGSIKVDHRQYPRLHRLYAEAATSLDVTELPELYVQNDRSLNAMAVGMKQPFIVVNTGMIELADDDELRCLLGHELGHVLSGHAVYRTMIIVLTNAMLRMAWFPIGAMVLYGIIAALYEWWRKAELSADRAGLLACQDPAASLRLSMKLAGGGDLSEVDTTAFLEQAAEFERAGDLRDSVLKLLMVAFRSHPMPVARAAEIRRWLDSGAYQRILAGEYPLREDDATASMTEDVKQAADSYRESFTRSEDPLFKLLRRVGDGATDLGAWVGSGAGKVKDWMSAAGRSARDAAGGAPNGHDDQR</sequence>
<protein>
    <submittedName>
        <fullName evidence="14">M48 family metallopeptidase</fullName>
    </submittedName>
</protein>
<dbReference type="InterPro" id="IPR050083">
    <property type="entry name" value="HtpX_protease"/>
</dbReference>
<organism evidence="14 15">
    <name type="scientific">Natronosporangium hydrolyticum</name>
    <dbReference type="NCBI Taxonomy" id="2811111"/>
    <lineage>
        <taxon>Bacteria</taxon>
        <taxon>Bacillati</taxon>
        <taxon>Actinomycetota</taxon>
        <taxon>Actinomycetes</taxon>
        <taxon>Micromonosporales</taxon>
        <taxon>Micromonosporaceae</taxon>
        <taxon>Natronosporangium</taxon>
    </lineage>
</organism>
<keyword evidence="6 10" id="KW-0862">Zinc</keyword>
<dbReference type="PANTHER" id="PTHR43221:SF3">
    <property type="entry name" value="SLL1280 PROTEIN"/>
    <property type="match status" value="1"/>
</dbReference>
<keyword evidence="4" id="KW-0479">Metal-binding</keyword>
<evidence type="ECO:0000256" key="8">
    <source>
        <dbReference type="ARBA" id="ARBA00023049"/>
    </source>
</evidence>
<evidence type="ECO:0000256" key="12">
    <source>
        <dbReference type="SAM" id="Phobius"/>
    </source>
</evidence>
<accession>A0A895YGM7</accession>
<evidence type="ECO:0000259" key="13">
    <source>
        <dbReference type="Pfam" id="PF01435"/>
    </source>
</evidence>
<comment type="similarity">
    <text evidence="10">Belongs to the peptidase M48 family.</text>
</comment>
<keyword evidence="7 12" id="KW-1133">Transmembrane helix</keyword>
<evidence type="ECO:0000256" key="2">
    <source>
        <dbReference type="ARBA" id="ARBA00022670"/>
    </source>
</evidence>
<evidence type="ECO:0000256" key="6">
    <source>
        <dbReference type="ARBA" id="ARBA00022833"/>
    </source>
</evidence>
<dbReference type="EMBL" id="CP070499">
    <property type="protein sequence ID" value="QSB13686.1"/>
    <property type="molecule type" value="Genomic_DNA"/>
</dbReference>
<feature type="transmembrane region" description="Helical" evidence="12">
    <location>
        <begin position="213"/>
        <end position="233"/>
    </location>
</feature>
<feature type="domain" description="Peptidase M48" evidence="13">
    <location>
        <begin position="122"/>
        <end position="316"/>
    </location>
</feature>
<dbReference type="GO" id="GO:0046872">
    <property type="term" value="F:metal ion binding"/>
    <property type="evidence" value="ECO:0007669"/>
    <property type="project" value="UniProtKB-KW"/>
</dbReference>
<proteinExistence type="inferred from homology"/>
<keyword evidence="3 12" id="KW-0812">Transmembrane</keyword>
<keyword evidence="8 10" id="KW-0482">Metalloprotease</keyword>
<dbReference type="KEGG" id="nhy:JQS43_19215"/>
<dbReference type="CDD" id="cd07325">
    <property type="entry name" value="M48_Ste24p_like"/>
    <property type="match status" value="1"/>
</dbReference>
<evidence type="ECO:0000256" key="4">
    <source>
        <dbReference type="ARBA" id="ARBA00022723"/>
    </source>
</evidence>
<evidence type="ECO:0000256" key="3">
    <source>
        <dbReference type="ARBA" id="ARBA00022692"/>
    </source>
</evidence>
<feature type="region of interest" description="Disordered" evidence="11">
    <location>
        <begin position="1"/>
        <end position="58"/>
    </location>
</feature>
<feature type="compositionally biased region" description="Basic residues" evidence="11">
    <location>
        <begin position="30"/>
        <end position="39"/>
    </location>
</feature>
<dbReference type="GO" id="GO:0004222">
    <property type="term" value="F:metalloendopeptidase activity"/>
    <property type="evidence" value="ECO:0007669"/>
    <property type="project" value="InterPro"/>
</dbReference>
<name>A0A895YGM7_9ACTN</name>
<evidence type="ECO:0000256" key="7">
    <source>
        <dbReference type="ARBA" id="ARBA00022989"/>
    </source>
</evidence>
<dbReference type="PANTHER" id="PTHR43221">
    <property type="entry name" value="PROTEASE HTPX"/>
    <property type="match status" value="1"/>
</dbReference>
<dbReference type="InterPro" id="IPR001915">
    <property type="entry name" value="Peptidase_M48"/>
</dbReference>
<gene>
    <name evidence="14" type="ORF">JQS43_19215</name>
</gene>
<keyword evidence="2 10" id="KW-0645">Protease</keyword>
<keyword evidence="15" id="KW-1185">Reference proteome</keyword>
<dbReference type="AlphaFoldDB" id="A0A895YGM7"/>
<evidence type="ECO:0000256" key="9">
    <source>
        <dbReference type="ARBA" id="ARBA00023136"/>
    </source>
</evidence>
<keyword evidence="9 12" id="KW-0472">Membrane</keyword>
<evidence type="ECO:0000256" key="1">
    <source>
        <dbReference type="ARBA" id="ARBA00022475"/>
    </source>
</evidence>
<evidence type="ECO:0000256" key="10">
    <source>
        <dbReference type="RuleBase" id="RU003983"/>
    </source>
</evidence>
<dbReference type="GO" id="GO:0006508">
    <property type="term" value="P:proteolysis"/>
    <property type="evidence" value="ECO:0007669"/>
    <property type="project" value="UniProtKB-KW"/>
</dbReference>
<evidence type="ECO:0000313" key="14">
    <source>
        <dbReference type="EMBL" id="QSB13686.1"/>
    </source>
</evidence>
<keyword evidence="5 10" id="KW-0378">Hydrolase</keyword>
<keyword evidence="1" id="KW-1003">Cell membrane</keyword>
<dbReference type="Gene3D" id="3.30.2010.10">
    <property type="entry name" value="Metalloproteases ('zincins'), catalytic domain"/>
    <property type="match status" value="1"/>
</dbReference>
<evidence type="ECO:0000313" key="15">
    <source>
        <dbReference type="Proteomes" id="UP000662857"/>
    </source>
</evidence>
<dbReference type="Proteomes" id="UP000662857">
    <property type="component" value="Chromosome"/>
</dbReference>
<feature type="compositionally biased region" description="Basic and acidic residues" evidence="11">
    <location>
        <begin position="16"/>
        <end position="29"/>
    </location>
</feature>
<reference evidence="14" key="1">
    <citation type="submission" date="2021-02" db="EMBL/GenBank/DDBJ databases">
        <title>Natrosporangium hydrolyticum gen. nov., sp. nov, a haloalkaliphilic actinobacterium from a soda solonchak soil.</title>
        <authorList>
            <person name="Sorokin D.Y."/>
            <person name="Khijniak T.V."/>
            <person name="Zakharycheva A.P."/>
            <person name="Boueva O.V."/>
            <person name="Ariskina E.V."/>
            <person name="Hahnke R.L."/>
            <person name="Bunk B."/>
            <person name="Sproer C."/>
            <person name="Schumann P."/>
            <person name="Evtushenko L.I."/>
            <person name="Kublanov I.V."/>
        </authorList>
    </citation>
    <scope>NUCLEOTIDE SEQUENCE</scope>
    <source>
        <strain evidence="14">DSM 106523</strain>
    </source>
</reference>
<evidence type="ECO:0000256" key="5">
    <source>
        <dbReference type="ARBA" id="ARBA00022801"/>
    </source>
</evidence>
<comment type="cofactor">
    <cofactor evidence="10">
        <name>Zn(2+)</name>
        <dbReference type="ChEBI" id="CHEBI:29105"/>
    </cofactor>
    <text evidence="10">Binds 1 zinc ion per subunit.</text>
</comment>
<dbReference type="Pfam" id="PF01435">
    <property type="entry name" value="Peptidase_M48"/>
    <property type="match status" value="1"/>
</dbReference>
<dbReference type="RefSeq" id="WP_239675786.1">
    <property type="nucleotide sequence ID" value="NZ_CP070499.1"/>
</dbReference>
<evidence type="ECO:0000256" key="11">
    <source>
        <dbReference type="SAM" id="MobiDB-lite"/>
    </source>
</evidence>